<dbReference type="EC" id="2.5.1.10" evidence="3"/>
<reference evidence="13 14" key="1">
    <citation type="journal article" date="2014" name="Genome Announc.">
        <title>Draft Genome Sequence of Fervidicella metallireducens Strain AeBT, an Iron-Reducing Thermoanaerobe from the Great Artesian Basin.</title>
        <authorList>
            <person name="Patel B.K."/>
        </authorList>
    </citation>
    <scope>NUCLEOTIDE SEQUENCE [LARGE SCALE GENOMIC DNA]</scope>
    <source>
        <strain evidence="13 14">AeB</strain>
    </source>
</reference>
<evidence type="ECO:0000256" key="7">
    <source>
        <dbReference type="ARBA" id="ARBA00022842"/>
    </source>
</evidence>
<dbReference type="SUPFAM" id="SSF48576">
    <property type="entry name" value="Terpenoid synthases"/>
    <property type="match status" value="1"/>
</dbReference>
<evidence type="ECO:0000313" key="13">
    <source>
        <dbReference type="EMBL" id="EYE89702.1"/>
    </source>
</evidence>
<dbReference type="SFLD" id="SFLDG01017">
    <property type="entry name" value="Polyprenyl_Transferase_Like"/>
    <property type="match status" value="1"/>
</dbReference>
<dbReference type="PROSITE" id="PS00723">
    <property type="entry name" value="POLYPRENYL_SYNTHASE_1"/>
    <property type="match status" value="1"/>
</dbReference>
<comment type="cofactor">
    <cofactor evidence="1">
        <name>Mg(2+)</name>
        <dbReference type="ChEBI" id="CHEBI:18420"/>
    </cofactor>
</comment>
<evidence type="ECO:0000256" key="2">
    <source>
        <dbReference type="ARBA" id="ARBA00006706"/>
    </source>
</evidence>
<dbReference type="InterPro" id="IPR008949">
    <property type="entry name" value="Isoprenoid_synthase_dom_sf"/>
</dbReference>
<dbReference type="FunFam" id="1.10.600.10:FF:000001">
    <property type="entry name" value="Geranylgeranyl diphosphate synthase"/>
    <property type="match status" value="1"/>
</dbReference>
<evidence type="ECO:0000256" key="9">
    <source>
        <dbReference type="ARBA" id="ARBA00032380"/>
    </source>
</evidence>
<comment type="catalytic activity">
    <reaction evidence="11">
        <text>isopentenyl diphosphate + (2E)-geranyl diphosphate = (2E,6E)-farnesyl diphosphate + diphosphate</text>
        <dbReference type="Rhea" id="RHEA:19361"/>
        <dbReference type="ChEBI" id="CHEBI:33019"/>
        <dbReference type="ChEBI" id="CHEBI:58057"/>
        <dbReference type="ChEBI" id="CHEBI:128769"/>
        <dbReference type="ChEBI" id="CHEBI:175763"/>
        <dbReference type="EC" id="2.5.1.10"/>
    </reaction>
</comment>
<sequence length="292" mass="32689">MDFQNQLRIEQKIVNDYLNRMMDIKEAPKSIVDGMSYSLLAGGKRIRPVLANAICKALGGDSEEILPFACSIECIHTYSLIHDDLPSMDNDDYRRGKLTNHRVFGEAHAILAGDGLLNLAFETMIETVKKYNYKPKFIMAMEEICRASGVRGMIGGQIIDIESEGKKIEIETLYKMHEKKTGALIEASCIAGCVISERFEMIDIVKDYSKNLGIAFQIVDDILDYTGTLEKLGKNVGVDAANKKSTFVSLLGLEESQKLAEQYTENALKRAEYIDKSGFITSLTQYLLNRES</sequence>
<dbReference type="CDD" id="cd00685">
    <property type="entry name" value="Trans_IPPS_HT"/>
    <property type="match status" value="1"/>
</dbReference>
<accession>A0A017RYF4</accession>
<dbReference type="InterPro" id="IPR053378">
    <property type="entry name" value="Prenyl_diphosphate_synthase"/>
</dbReference>
<dbReference type="GO" id="GO:0016114">
    <property type="term" value="P:terpenoid biosynthetic process"/>
    <property type="evidence" value="ECO:0007669"/>
    <property type="project" value="UniProtKB-ARBA"/>
</dbReference>
<dbReference type="GO" id="GO:0004337">
    <property type="term" value="F:(2E,6E)-farnesyl diphosphate synthase activity"/>
    <property type="evidence" value="ECO:0007669"/>
    <property type="project" value="UniProtKB-EC"/>
</dbReference>
<dbReference type="Gene3D" id="1.10.600.10">
    <property type="entry name" value="Farnesyl Diphosphate Synthase"/>
    <property type="match status" value="1"/>
</dbReference>
<evidence type="ECO:0000256" key="6">
    <source>
        <dbReference type="ARBA" id="ARBA00022723"/>
    </source>
</evidence>
<dbReference type="EMBL" id="AZQP01000002">
    <property type="protein sequence ID" value="EYE89702.1"/>
    <property type="molecule type" value="Genomic_DNA"/>
</dbReference>
<dbReference type="Pfam" id="PF00348">
    <property type="entry name" value="polyprenyl_synt"/>
    <property type="match status" value="1"/>
</dbReference>
<keyword evidence="14" id="KW-1185">Reference proteome</keyword>
<dbReference type="GO" id="GO:0005737">
    <property type="term" value="C:cytoplasm"/>
    <property type="evidence" value="ECO:0007669"/>
    <property type="project" value="UniProtKB-ARBA"/>
</dbReference>
<dbReference type="NCBIfam" id="NF045485">
    <property type="entry name" value="FPPsyn"/>
    <property type="match status" value="1"/>
</dbReference>
<evidence type="ECO:0000256" key="12">
    <source>
        <dbReference type="RuleBase" id="RU004466"/>
    </source>
</evidence>
<name>A0A017RYF4_9CLOT</name>
<evidence type="ECO:0000256" key="8">
    <source>
        <dbReference type="ARBA" id="ARBA00023229"/>
    </source>
</evidence>
<dbReference type="InterPro" id="IPR033749">
    <property type="entry name" value="Polyprenyl_synt_CS"/>
</dbReference>
<protein>
    <recommendedName>
        <fullName evidence="4">Farnesyl diphosphate synthase</fullName>
        <ecNumber evidence="3">2.5.1.10</ecNumber>
    </recommendedName>
    <alternativeName>
        <fullName evidence="10">(2E,6E)-farnesyl diphosphate synthase</fullName>
    </alternativeName>
    <alternativeName>
        <fullName evidence="9">Geranyltranstransferase</fullName>
    </alternativeName>
</protein>
<comment type="caution">
    <text evidence="13">The sequence shown here is derived from an EMBL/GenBank/DDBJ whole genome shotgun (WGS) entry which is preliminary data.</text>
</comment>
<organism evidence="13 14">
    <name type="scientific">Fervidicella metallireducens AeB</name>
    <dbReference type="NCBI Taxonomy" id="1403537"/>
    <lineage>
        <taxon>Bacteria</taxon>
        <taxon>Bacillati</taxon>
        <taxon>Bacillota</taxon>
        <taxon>Clostridia</taxon>
        <taxon>Eubacteriales</taxon>
        <taxon>Clostridiaceae</taxon>
        <taxon>Fervidicella</taxon>
    </lineage>
</organism>
<keyword evidence="6" id="KW-0479">Metal-binding</keyword>
<keyword evidence="5 12" id="KW-0808">Transferase</keyword>
<keyword evidence="8" id="KW-0414">Isoprene biosynthesis</keyword>
<proteinExistence type="inferred from homology"/>
<dbReference type="PROSITE" id="PS00444">
    <property type="entry name" value="POLYPRENYL_SYNTHASE_2"/>
    <property type="match status" value="1"/>
</dbReference>
<dbReference type="SFLD" id="SFLDS00005">
    <property type="entry name" value="Isoprenoid_Synthase_Type_I"/>
    <property type="match status" value="1"/>
</dbReference>
<gene>
    <name evidence="13" type="ORF">Q428_01520</name>
</gene>
<dbReference type="PANTHER" id="PTHR43281">
    <property type="entry name" value="FARNESYL DIPHOSPHATE SYNTHASE"/>
    <property type="match status" value="1"/>
</dbReference>
<dbReference type="Proteomes" id="UP000019681">
    <property type="component" value="Unassembled WGS sequence"/>
</dbReference>
<dbReference type="OrthoDB" id="9805316at2"/>
<dbReference type="GO" id="GO:0046872">
    <property type="term" value="F:metal ion binding"/>
    <property type="evidence" value="ECO:0007669"/>
    <property type="project" value="UniProtKB-KW"/>
</dbReference>
<evidence type="ECO:0000256" key="3">
    <source>
        <dbReference type="ARBA" id="ARBA00012439"/>
    </source>
</evidence>
<evidence type="ECO:0000256" key="1">
    <source>
        <dbReference type="ARBA" id="ARBA00001946"/>
    </source>
</evidence>
<evidence type="ECO:0000256" key="4">
    <source>
        <dbReference type="ARBA" id="ARBA00015100"/>
    </source>
</evidence>
<dbReference type="AlphaFoldDB" id="A0A017RYF4"/>
<dbReference type="PANTHER" id="PTHR43281:SF1">
    <property type="entry name" value="FARNESYL DIPHOSPHATE SYNTHASE"/>
    <property type="match status" value="1"/>
</dbReference>
<keyword evidence="7" id="KW-0460">Magnesium</keyword>
<dbReference type="STRING" id="1403537.Q428_01520"/>
<comment type="similarity">
    <text evidence="2 12">Belongs to the FPP/GGPP synthase family.</text>
</comment>
<evidence type="ECO:0000256" key="5">
    <source>
        <dbReference type="ARBA" id="ARBA00022679"/>
    </source>
</evidence>
<dbReference type="InterPro" id="IPR000092">
    <property type="entry name" value="Polyprenyl_synt"/>
</dbReference>
<dbReference type="RefSeq" id="WP_035377500.1">
    <property type="nucleotide sequence ID" value="NZ_AZQP01000002.1"/>
</dbReference>
<evidence type="ECO:0000256" key="10">
    <source>
        <dbReference type="ARBA" id="ARBA00032873"/>
    </source>
</evidence>
<evidence type="ECO:0000313" key="14">
    <source>
        <dbReference type="Proteomes" id="UP000019681"/>
    </source>
</evidence>
<evidence type="ECO:0000256" key="11">
    <source>
        <dbReference type="ARBA" id="ARBA00049399"/>
    </source>
</evidence>